<accession>A0A3N4M2M5</accession>
<feature type="region of interest" description="Disordered" evidence="1">
    <location>
        <begin position="79"/>
        <end position="117"/>
    </location>
</feature>
<evidence type="ECO:0000313" key="2">
    <source>
        <dbReference type="EMBL" id="RPB29413.1"/>
    </source>
</evidence>
<dbReference type="Proteomes" id="UP000267821">
    <property type="component" value="Unassembled WGS sequence"/>
</dbReference>
<gene>
    <name evidence="2" type="ORF">L211DRAFT_844405</name>
</gene>
<proteinExistence type="predicted"/>
<organism evidence="2 3">
    <name type="scientific">Terfezia boudieri ATCC MYA-4762</name>
    <dbReference type="NCBI Taxonomy" id="1051890"/>
    <lineage>
        <taxon>Eukaryota</taxon>
        <taxon>Fungi</taxon>
        <taxon>Dikarya</taxon>
        <taxon>Ascomycota</taxon>
        <taxon>Pezizomycotina</taxon>
        <taxon>Pezizomycetes</taxon>
        <taxon>Pezizales</taxon>
        <taxon>Pezizaceae</taxon>
        <taxon>Terfezia</taxon>
    </lineage>
</organism>
<dbReference type="EMBL" id="ML121527">
    <property type="protein sequence ID" value="RPB29413.1"/>
    <property type="molecule type" value="Genomic_DNA"/>
</dbReference>
<evidence type="ECO:0000313" key="3">
    <source>
        <dbReference type="Proteomes" id="UP000267821"/>
    </source>
</evidence>
<feature type="compositionally biased region" description="Polar residues" evidence="1">
    <location>
        <begin position="79"/>
        <end position="112"/>
    </location>
</feature>
<sequence>MVRSKKKLGTSWVGFLRQKNIEIYRLDGTRANTTPVVLEDTTGSTQELMSIVSQKFVGSTSSTPLPWSSQTPALLSIQATNSSDRSKTALPSSDSDAIVPLSTNQTQDTHTTAVEGRHTKRHRVIITEGRNFEELKKERLEVAPRQIECNEKIKAHA</sequence>
<name>A0A3N4M2M5_9PEZI</name>
<evidence type="ECO:0000256" key="1">
    <source>
        <dbReference type="SAM" id="MobiDB-lite"/>
    </source>
</evidence>
<dbReference type="InParanoid" id="A0A3N4M2M5"/>
<protein>
    <submittedName>
        <fullName evidence="2">Uncharacterized protein</fullName>
    </submittedName>
</protein>
<keyword evidence="3" id="KW-1185">Reference proteome</keyword>
<dbReference type="AlphaFoldDB" id="A0A3N4M2M5"/>
<reference evidence="2 3" key="1">
    <citation type="journal article" date="2018" name="Nat. Ecol. Evol.">
        <title>Pezizomycetes genomes reveal the molecular basis of ectomycorrhizal truffle lifestyle.</title>
        <authorList>
            <person name="Murat C."/>
            <person name="Payen T."/>
            <person name="Noel B."/>
            <person name="Kuo A."/>
            <person name="Morin E."/>
            <person name="Chen J."/>
            <person name="Kohler A."/>
            <person name="Krizsan K."/>
            <person name="Balestrini R."/>
            <person name="Da Silva C."/>
            <person name="Montanini B."/>
            <person name="Hainaut M."/>
            <person name="Levati E."/>
            <person name="Barry K.W."/>
            <person name="Belfiori B."/>
            <person name="Cichocki N."/>
            <person name="Clum A."/>
            <person name="Dockter R.B."/>
            <person name="Fauchery L."/>
            <person name="Guy J."/>
            <person name="Iotti M."/>
            <person name="Le Tacon F."/>
            <person name="Lindquist E.A."/>
            <person name="Lipzen A."/>
            <person name="Malagnac F."/>
            <person name="Mello A."/>
            <person name="Molinier V."/>
            <person name="Miyauchi S."/>
            <person name="Poulain J."/>
            <person name="Riccioni C."/>
            <person name="Rubini A."/>
            <person name="Sitrit Y."/>
            <person name="Splivallo R."/>
            <person name="Traeger S."/>
            <person name="Wang M."/>
            <person name="Zifcakova L."/>
            <person name="Wipf D."/>
            <person name="Zambonelli A."/>
            <person name="Paolocci F."/>
            <person name="Nowrousian M."/>
            <person name="Ottonello S."/>
            <person name="Baldrian P."/>
            <person name="Spatafora J.W."/>
            <person name="Henrissat B."/>
            <person name="Nagy L.G."/>
            <person name="Aury J.M."/>
            <person name="Wincker P."/>
            <person name="Grigoriev I.V."/>
            <person name="Bonfante P."/>
            <person name="Martin F.M."/>
        </authorList>
    </citation>
    <scope>NUCLEOTIDE SEQUENCE [LARGE SCALE GENOMIC DNA]</scope>
    <source>
        <strain evidence="2 3">ATCC MYA-4762</strain>
    </source>
</reference>